<keyword evidence="2" id="KW-1185">Reference proteome</keyword>
<accession>A0A7U8C6X5</accession>
<dbReference type="AlphaFoldDB" id="A0A7U8C6X5"/>
<reference evidence="1 2" key="1">
    <citation type="submission" date="2006-02" db="EMBL/GenBank/DDBJ databases">
        <authorList>
            <person name="Pinhassi J."/>
            <person name="Pedros-Alio C."/>
            <person name="Ferriera S."/>
            <person name="Johnson J."/>
            <person name="Kravitz S."/>
            <person name="Halpern A."/>
            <person name="Remington K."/>
            <person name="Beeson K."/>
            <person name="Tran B."/>
            <person name="Rogers Y.-H."/>
            <person name="Friedman R."/>
            <person name="Venter J.C."/>
        </authorList>
    </citation>
    <scope>NUCLEOTIDE SEQUENCE [LARGE SCALE GENOMIC DNA]</scope>
    <source>
        <strain evidence="1 2">MED92</strain>
    </source>
</reference>
<evidence type="ECO:0000313" key="1">
    <source>
        <dbReference type="EMBL" id="EAR61344.1"/>
    </source>
</evidence>
<proteinExistence type="predicted"/>
<evidence type="ECO:0000313" key="2">
    <source>
        <dbReference type="Proteomes" id="UP000002171"/>
    </source>
</evidence>
<protein>
    <submittedName>
        <fullName evidence="1">Uncharacterized protein</fullName>
    </submittedName>
</protein>
<name>A0A7U8C6X5_NEPCE</name>
<dbReference type="Proteomes" id="UP000002171">
    <property type="component" value="Unassembled WGS sequence"/>
</dbReference>
<gene>
    <name evidence="1" type="ORF">MED92_11474</name>
</gene>
<sequence>MYEMLVGLEVTDDQIYQSYREAMRPILEFYGGEFGYDFRVSEVLKNIRRRYKPCVHHSLSIGERAGVILCRY</sequence>
<dbReference type="EMBL" id="AAOW01000009">
    <property type="protein sequence ID" value="EAR61344.1"/>
    <property type="molecule type" value="Genomic_DNA"/>
</dbReference>
<comment type="caution">
    <text evidence="1">The sequence shown here is derived from an EMBL/GenBank/DDBJ whole genome shotgun (WGS) entry which is preliminary data.</text>
</comment>
<organism evidence="1 2">
    <name type="scientific">Neptuniibacter caesariensis</name>
    <dbReference type="NCBI Taxonomy" id="207954"/>
    <lineage>
        <taxon>Bacteria</taxon>
        <taxon>Pseudomonadati</taxon>
        <taxon>Pseudomonadota</taxon>
        <taxon>Gammaproteobacteria</taxon>
        <taxon>Oceanospirillales</taxon>
        <taxon>Oceanospirillaceae</taxon>
        <taxon>Neptuniibacter</taxon>
    </lineage>
</organism>